<accession>A0A5A7N1R4</accession>
<name>A0A5A7N1R4_9PROT</name>
<feature type="compositionally biased region" description="Basic and acidic residues" evidence="1">
    <location>
        <begin position="1"/>
        <end position="19"/>
    </location>
</feature>
<comment type="caution">
    <text evidence="2">The sequence shown here is derived from an EMBL/GenBank/DDBJ whole genome shotgun (WGS) entry which is preliminary data.</text>
</comment>
<organism evidence="2 3">
    <name type="scientific">Iodidimonas gelatinilytica</name>
    <dbReference type="NCBI Taxonomy" id="1236966"/>
    <lineage>
        <taxon>Bacteria</taxon>
        <taxon>Pseudomonadati</taxon>
        <taxon>Pseudomonadota</taxon>
        <taxon>Alphaproteobacteria</taxon>
        <taxon>Iodidimonadales</taxon>
        <taxon>Iodidimonadaceae</taxon>
        <taxon>Iodidimonas</taxon>
    </lineage>
</organism>
<proteinExistence type="predicted"/>
<evidence type="ECO:0000313" key="3">
    <source>
        <dbReference type="Proteomes" id="UP000325187"/>
    </source>
</evidence>
<evidence type="ECO:0000313" key="2">
    <source>
        <dbReference type="EMBL" id="GER01006.1"/>
    </source>
</evidence>
<sequence>MVKEELDSRIKSGNDERVCGNDGAPTALDMVHVSIDPNTGDHDGFGSSGAGPVKNDERGKRIDLKRSFLKCLSRQDGGAPGNFLEFEVIVILEEWWSRGESNP</sequence>
<protein>
    <submittedName>
        <fullName evidence="2">Uncharacterized protein</fullName>
    </submittedName>
</protein>
<keyword evidence="3" id="KW-1185">Reference proteome</keyword>
<dbReference type="AlphaFoldDB" id="A0A5A7N1R4"/>
<dbReference type="Proteomes" id="UP000325187">
    <property type="component" value="Unassembled WGS sequence"/>
</dbReference>
<gene>
    <name evidence="2" type="ORF">JCM17845_16290</name>
</gene>
<dbReference type="EMBL" id="BKCM01000007">
    <property type="protein sequence ID" value="GER01006.1"/>
    <property type="molecule type" value="Genomic_DNA"/>
</dbReference>
<feature type="region of interest" description="Disordered" evidence="1">
    <location>
        <begin position="36"/>
        <end position="57"/>
    </location>
</feature>
<reference evidence="2 3" key="1">
    <citation type="submission" date="2019-09" db="EMBL/GenBank/DDBJ databases">
        <title>NBRP : Genome information of microbial organism related human and environment.</title>
        <authorList>
            <person name="Hattori M."/>
            <person name="Oshima K."/>
            <person name="Inaba H."/>
            <person name="Suda W."/>
            <person name="Sakamoto M."/>
            <person name="Iino T."/>
            <person name="Kitahara M."/>
            <person name="Oshida Y."/>
            <person name="Iida T."/>
            <person name="Kudo T."/>
            <person name="Itoh T."/>
            <person name="Ohkuma M."/>
        </authorList>
    </citation>
    <scope>NUCLEOTIDE SEQUENCE [LARGE SCALE GENOMIC DNA]</scope>
    <source>
        <strain evidence="2 3">Mie-1</strain>
    </source>
</reference>
<dbReference type="RefSeq" id="WP_150002320.1">
    <property type="nucleotide sequence ID" value="NZ_BKCM01000007.1"/>
</dbReference>
<evidence type="ECO:0000256" key="1">
    <source>
        <dbReference type="SAM" id="MobiDB-lite"/>
    </source>
</evidence>
<feature type="region of interest" description="Disordered" evidence="1">
    <location>
        <begin position="1"/>
        <end position="23"/>
    </location>
</feature>